<dbReference type="InterPro" id="IPR009075">
    <property type="entry name" value="AcylCo_DH/oxidase_C"/>
</dbReference>
<comment type="similarity">
    <text evidence="2 5">Belongs to the acyl-CoA dehydrogenase family.</text>
</comment>
<dbReference type="PANTHER" id="PTHR43188:SF1">
    <property type="entry name" value="ACYL-COA DEHYDROGENASE"/>
    <property type="match status" value="1"/>
</dbReference>
<dbReference type="Gene3D" id="2.40.110.10">
    <property type="entry name" value="Butyryl-CoA Dehydrogenase, subunit A, domain 2"/>
    <property type="match status" value="1"/>
</dbReference>
<evidence type="ECO:0000256" key="2">
    <source>
        <dbReference type="ARBA" id="ARBA00009347"/>
    </source>
</evidence>
<dbReference type="InterPro" id="IPR037069">
    <property type="entry name" value="AcylCoA_DH/ox_N_sf"/>
</dbReference>
<dbReference type="GO" id="GO:0003995">
    <property type="term" value="F:acyl-CoA dehydrogenase activity"/>
    <property type="evidence" value="ECO:0007669"/>
    <property type="project" value="InterPro"/>
</dbReference>
<name>A0A7K3WUN8_9FLAO</name>
<dbReference type="InterPro" id="IPR009100">
    <property type="entry name" value="AcylCoA_DH/oxidase_NM_dom_sf"/>
</dbReference>
<evidence type="ECO:0000256" key="3">
    <source>
        <dbReference type="ARBA" id="ARBA00022630"/>
    </source>
</evidence>
<comment type="cofactor">
    <cofactor evidence="1 5">
        <name>FAD</name>
        <dbReference type="ChEBI" id="CHEBI:57692"/>
    </cofactor>
</comment>
<feature type="domain" description="Acyl-CoA oxidase/dehydrogenase middle" evidence="7">
    <location>
        <begin position="180"/>
        <end position="273"/>
    </location>
</feature>
<dbReference type="Pfam" id="PF00441">
    <property type="entry name" value="Acyl-CoA_dh_1"/>
    <property type="match status" value="1"/>
</dbReference>
<dbReference type="InterPro" id="IPR006091">
    <property type="entry name" value="Acyl-CoA_Oxase/DH_mid-dom"/>
</dbReference>
<feature type="domain" description="Acyl-CoA dehydrogenase/oxidase C-terminal" evidence="6">
    <location>
        <begin position="292"/>
        <end position="432"/>
    </location>
</feature>
<dbReference type="SUPFAM" id="SSF47203">
    <property type="entry name" value="Acyl-CoA dehydrogenase C-terminal domain-like"/>
    <property type="match status" value="1"/>
</dbReference>
<keyword evidence="3 5" id="KW-0285">Flavoprotein</keyword>
<dbReference type="SUPFAM" id="SSF56645">
    <property type="entry name" value="Acyl-CoA dehydrogenase NM domain-like"/>
    <property type="match status" value="1"/>
</dbReference>
<evidence type="ECO:0000256" key="5">
    <source>
        <dbReference type="RuleBase" id="RU362125"/>
    </source>
</evidence>
<evidence type="ECO:0000256" key="1">
    <source>
        <dbReference type="ARBA" id="ARBA00001974"/>
    </source>
</evidence>
<protein>
    <submittedName>
        <fullName evidence="9">Acyl-CoA dehydrogenase</fullName>
    </submittedName>
</protein>
<evidence type="ECO:0000256" key="4">
    <source>
        <dbReference type="ARBA" id="ARBA00022827"/>
    </source>
</evidence>
<dbReference type="GO" id="GO:0050660">
    <property type="term" value="F:flavin adenine dinucleotide binding"/>
    <property type="evidence" value="ECO:0007669"/>
    <property type="project" value="InterPro"/>
</dbReference>
<dbReference type="PANTHER" id="PTHR43188">
    <property type="entry name" value="ACYL-COENZYME A OXIDASE"/>
    <property type="match status" value="1"/>
</dbReference>
<dbReference type="InterPro" id="IPR013786">
    <property type="entry name" value="AcylCoA_DH/ox_N"/>
</dbReference>
<dbReference type="InterPro" id="IPR045008">
    <property type="entry name" value="ACX4-like"/>
</dbReference>
<gene>
    <name evidence="9" type="ORF">G3O08_14745</name>
</gene>
<dbReference type="InterPro" id="IPR036250">
    <property type="entry name" value="AcylCo_DH-like_C"/>
</dbReference>
<dbReference type="Pfam" id="PF02770">
    <property type="entry name" value="Acyl-CoA_dh_M"/>
    <property type="match status" value="1"/>
</dbReference>
<keyword evidence="4 5" id="KW-0274">FAD</keyword>
<keyword evidence="5" id="KW-0560">Oxidoreductase</keyword>
<evidence type="ECO:0000313" key="9">
    <source>
        <dbReference type="EMBL" id="NEN24761.1"/>
    </source>
</evidence>
<sequence>MFKGFDFSKLKAISQHIDLKEVFSSLSKMNKTQLYELSKALKAGNYNYKKPEINGDFYDLSDLLTPEEREVQLKVRKFMNDEVKPIANEFWNKGEFPMHLIPKMAELNICGVPLAGHGCPNHSYVLEGIIAMEMARVDTSISTFFGVQSGLAMGSIYHCGSEEQQAKWLPRMQKMEILGAFGLTEPLVGSAVAGGLTTKARREGETWILNGEKKWIGNATFADFTIIWAQDEEDDQIKGFIVEKNNPGFHAEKMKNKMSLRTVQNALITLNNCEVSEENRLQRADSFKDTSRVLRATRAGVAWQAVGCARGAYENALAYTMERKQFGKPIASFQLIQDQLVQMLNALTSMQTLVMRLSQLQDAGKMTDAQASLAKVSCTTHTREIVDIARGIMGGNGILLEYNVARFVADAEALYSYEGTKEINSLIVGREITGISAFV</sequence>
<evidence type="ECO:0000259" key="7">
    <source>
        <dbReference type="Pfam" id="PF02770"/>
    </source>
</evidence>
<reference evidence="9 10" key="1">
    <citation type="submission" date="2020-02" db="EMBL/GenBank/DDBJ databases">
        <title>Out from the shadows clarifying the taxonomy of the family Cryomorphaceae and related taxa by utilizing the GTDB taxonomic framework.</title>
        <authorList>
            <person name="Bowman J.P."/>
        </authorList>
    </citation>
    <scope>NUCLEOTIDE SEQUENCE [LARGE SCALE GENOMIC DNA]</scope>
    <source>
        <strain evidence="9 10">QSSC 1-22</strain>
    </source>
</reference>
<dbReference type="Gene3D" id="1.10.540.10">
    <property type="entry name" value="Acyl-CoA dehydrogenase/oxidase, N-terminal domain"/>
    <property type="match status" value="1"/>
</dbReference>
<dbReference type="EMBL" id="JAAGVY010000032">
    <property type="protein sequence ID" value="NEN24761.1"/>
    <property type="molecule type" value="Genomic_DNA"/>
</dbReference>
<dbReference type="Pfam" id="PF02771">
    <property type="entry name" value="Acyl-CoA_dh_N"/>
    <property type="match status" value="1"/>
</dbReference>
<dbReference type="AlphaFoldDB" id="A0A7K3WUN8"/>
<keyword evidence="10" id="KW-1185">Reference proteome</keyword>
<dbReference type="Gene3D" id="1.20.140.10">
    <property type="entry name" value="Butyryl-CoA Dehydrogenase, subunit A, domain 3"/>
    <property type="match status" value="1"/>
</dbReference>
<accession>A0A7K3WUN8</accession>
<evidence type="ECO:0000259" key="8">
    <source>
        <dbReference type="Pfam" id="PF02771"/>
    </source>
</evidence>
<dbReference type="GO" id="GO:0006635">
    <property type="term" value="P:fatty acid beta-oxidation"/>
    <property type="evidence" value="ECO:0007669"/>
    <property type="project" value="InterPro"/>
</dbReference>
<comment type="caution">
    <text evidence="9">The sequence shown here is derived from an EMBL/GenBank/DDBJ whole genome shotgun (WGS) entry which is preliminary data.</text>
</comment>
<proteinExistence type="inferred from homology"/>
<evidence type="ECO:0000313" key="10">
    <source>
        <dbReference type="Proteomes" id="UP000486602"/>
    </source>
</evidence>
<feature type="domain" description="Acyl-CoA dehydrogenase/oxidase N-terminal" evidence="8">
    <location>
        <begin position="65"/>
        <end position="176"/>
    </location>
</feature>
<evidence type="ECO:0000259" key="6">
    <source>
        <dbReference type="Pfam" id="PF00441"/>
    </source>
</evidence>
<dbReference type="Proteomes" id="UP000486602">
    <property type="component" value="Unassembled WGS sequence"/>
</dbReference>
<dbReference type="InterPro" id="IPR046373">
    <property type="entry name" value="Acyl-CoA_Oxase/DH_mid-dom_sf"/>
</dbReference>
<organism evidence="9 10">
    <name type="scientific">Cryomorpha ignava</name>
    <dbReference type="NCBI Taxonomy" id="101383"/>
    <lineage>
        <taxon>Bacteria</taxon>
        <taxon>Pseudomonadati</taxon>
        <taxon>Bacteroidota</taxon>
        <taxon>Flavobacteriia</taxon>
        <taxon>Flavobacteriales</taxon>
        <taxon>Cryomorphaceae</taxon>
        <taxon>Cryomorpha</taxon>
    </lineage>
</organism>